<dbReference type="PATRIC" id="fig|1208918.3.peg.391"/>
<feature type="transmembrane region" description="Helical" evidence="5">
    <location>
        <begin position="64"/>
        <end position="81"/>
    </location>
</feature>
<dbReference type="AlphaFoldDB" id="M1LUB3"/>
<feature type="transmembrane region" description="Helical" evidence="5">
    <location>
        <begin position="202"/>
        <end position="223"/>
    </location>
</feature>
<evidence type="ECO:0000256" key="5">
    <source>
        <dbReference type="SAM" id="Phobius"/>
    </source>
</evidence>
<evidence type="ECO:0000256" key="2">
    <source>
        <dbReference type="ARBA" id="ARBA00022692"/>
    </source>
</evidence>
<feature type="transmembrane region" description="Helical" evidence="5">
    <location>
        <begin position="32"/>
        <end position="52"/>
    </location>
</feature>
<keyword evidence="7" id="KW-1185">Reference proteome</keyword>
<organism evidence="6 7">
    <name type="scientific">Candidatus Kinetoplastidibacterium crithidiae TCC036E</name>
    <dbReference type="NCBI Taxonomy" id="1208918"/>
    <lineage>
        <taxon>Bacteria</taxon>
        <taxon>Pseudomonadati</taxon>
        <taxon>Pseudomonadota</taxon>
        <taxon>Betaproteobacteria</taxon>
        <taxon>Candidatus Kinetoplastidibacterium</taxon>
    </lineage>
</organism>
<evidence type="ECO:0000313" key="7">
    <source>
        <dbReference type="Proteomes" id="UP000011686"/>
    </source>
</evidence>
<feature type="transmembrane region" description="Helical" evidence="5">
    <location>
        <begin position="174"/>
        <end position="196"/>
    </location>
</feature>
<keyword evidence="2 5" id="KW-0812">Transmembrane</keyword>
<protein>
    <submittedName>
        <fullName evidence="6">Zinc/iron permease</fullName>
    </submittedName>
</protein>
<dbReference type="GO" id="GO:0046873">
    <property type="term" value="F:metal ion transmembrane transporter activity"/>
    <property type="evidence" value="ECO:0007669"/>
    <property type="project" value="InterPro"/>
</dbReference>
<dbReference type="eggNOG" id="COG0428">
    <property type="taxonomic scope" value="Bacteria"/>
</dbReference>
<dbReference type="HOGENOM" id="CLU_015114_0_5_4"/>
<feature type="transmembrane region" description="Helical" evidence="5">
    <location>
        <begin position="6"/>
        <end position="25"/>
    </location>
</feature>
<proteinExistence type="predicted"/>
<gene>
    <name evidence="6" type="ORF">CDEE_0685</name>
</gene>
<sequence length="264" mass="29313">MIFFYILISTFSSGLIAVGIANWLTYNFFSKYLDSIVSISVGIFLSVAFLHLLPEAYDHLNNNANIIFITMLVSIICFVILEKVSLLRHNHHYEGDGHLHGNGHDKTEAGSGGIIILIGSSLHNFSDGIVIAASFLTYPLLGIITSLSITVHEVPHKLCDFVVLRNSGINRSKALIMILISSFCSSIGGFIGYFILHSARQFTPFALVIAASSFIYIAISDLIPQMHEHTDKKNFTSHLIELSLIFIGILFIFYLTKVSHCYHC</sequence>
<keyword evidence="4 5" id="KW-0472">Membrane</keyword>
<dbReference type="STRING" id="1208918.CDEE_0685"/>
<dbReference type="KEGG" id="kct:CDEE_0685"/>
<dbReference type="RefSeq" id="WP_015238467.1">
    <property type="nucleotide sequence ID" value="NC_020283.1"/>
</dbReference>
<dbReference type="PANTHER" id="PTHR16950:SF16">
    <property type="entry name" value="ZINC TRANSPORTER ZIP13"/>
    <property type="match status" value="1"/>
</dbReference>
<evidence type="ECO:0000256" key="1">
    <source>
        <dbReference type="ARBA" id="ARBA00004141"/>
    </source>
</evidence>
<feature type="transmembrane region" description="Helical" evidence="5">
    <location>
        <begin position="235"/>
        <end position="255"/>
    </location>
</feature>
<dbReference type="PANTHER" id="PTHR16950">
    <property type="entry name" value="ZINC TRANSPORTER SLC39A7 HISTIDINE-RICH MEMBRANE PROTEIN KE4"/>
    <property type="match status" value="1"/>
</dbReference>
<keyword evidence="3 5" id="KW-1133">Transmembrane helix</keyword>
<name>M1LUB3_9PROT</name>
<evidence type="ECO:0000256" key="3">
    <source>
        <dbReference type="ARBA" id="ARBA00022989"/>
    </source>
</evidence>
<comment type="subcellular location">
    <subcellularLocation>
        <location evidence="1">Membrane</location>
        <topology evidence="1">Multi-pass membrane protein</topology>
    </subcellularLocation>
</comment>
<accession>M1LUB3</accession>
<dbReference type="EMBL" id="CP003804">
    <property type="protein sequence ID" value="AGF47691.1"/>
    <property type="molecule type" value="Genomic_DNA"/>
</dbReference>
<dbReference type="InterPro" id="IPR003689">
    <property type="entry name" value="ZIP"/>
</dbReference>
<reference evidence="6 7" key="1">
    <citation type="journal article" date="2013" name="Genome Biol. Evol.">
        <title>Genome evolution and phylogenomic analysis of candidatus kinetoplastibacterium, the betaproteobacterial endosymbionts of strigomonas and angomonas.</title>
        <authorList>
            <person name="Alves J.M."/>
            <person name="Serrano M.G."/>
            <person name="Maia da Silva F."/>
            <person name="Voegtly L.J."/>
            <person name="Matveyev A.V."/>
            <person name="Teixeira M.M."/>
            <person name="Camargo E.P."/>
            <person name="Buck G.A."/>
        </authorList>
    </citation>
    <scope>NUCLEOTIDE SEQUENCE [LARGE SCALE GENOMIC DNA]</scope>
    <source>
        <strain evidence="6 7">TCC036E</strain>
    </source>
</reference>
<evidence type="ECO:0000256" key="4">
    <source>
        <dbReference type="ARBA" id="ARBA00023136"/>
    </source>
</evidence>
<evidence type="ECO:0000313" key="6">
    <source>
        <dbReference type="EMBL" id="AGF47691.1"/>
    </source>
</evidence>
<dbReference type="Proteomes" id="UP000011686">
    <property type="component" value="Chromosome"/>
</dbReference>
<dbReference type="Pfam" id="PF02535">
    <property type="entry name" value="Zip"/>
    <property type="match status" value="1"/>
</dbReference>
<dbReference type="GO" id="GO:0016020">
    <property type="term" value="C:membrane"/>
    <property type="evidence" value="ECO:0007669"/>
    <property type="project" value="UniProtKB-SubCell"/>
</dbReference>